<feature type="domain" description="Peptidase S49" evidence="5">
    <location>
        <begin position="79"/>
        <end position="229"/>
    </location>
</feature>
<evidence type="ECO:0000259" key="5">
    <source>
        <dbReference type="Pfam" id="PF01343"/>
    </source>
</evidence>
<dbReference type="PANTHER" id="PTHR33209">
    <property type="entry name" value="PROTEASE 4"/>
    <property type="match status" value="1"/>
</dbReference>
<organism evidence="6 7">
    <name type="scientific">Mobilicoccus caccae</name>
    <dbReference type="NCBI Taxonomy" id="1859295"/>
    <lineage>
        <taxon>Bacteria</taxon>
        <taxon>Bacillati</taxon>
        <taxon>Actinomycetota</taxon>
        <taxon>Actinomycetes</taxon>
        <taxon>Micrococcales</taxon>
        <taxon>Dermatophilaceae</taxon>
        <taxon>Mobilicoccus</taxon>
    </lineage>
</organism>
<dbReference type="Pfam" id="PF01343">
    <property type="entry name" value="Peptidase_S49"/>
    <property type="match status" value="1"/>
</dbReference>
<gene>
    <name evidence="6" type="ORF">GCM10025883_03390</name>
</gene>
<reference evidence="7" key="1">
    <citation type="journal article" date="2019" name="Int. J. Syst. Evol. Microbiol.">
        <title>The Global Catalogue of Microorganisms (GCM) 10K type strain sequencing project: providing services to taxonomists for standard genome sequencing and annotation.</title>
        <authorList>
            <consortium name="The Broad Institute Genomics Platform"/>
            <consortium name="The Broad Institute Genome Sequencing Center for Infectious Disease"/>
            <person name="Wu L."/>
            <person name="Ma J."/>
        </authorList>
    </citation>
    <scope>NUCLEOTIDE SEQUENCE [LARGE SCALE GENOMIC DNA]</scope>
    <source>
        <strain evidence="7">NBRC 113072</strain>
    </source>
</reference>
<evidence type="ECO:0000256" key="3">
    <source>
        <dbReference type="ARBA" id="ARBA00022801"/>
    </source>
</evidence>
<dbReference type="Gene3D" id="3.90.226.10">
    <property type="entry name" value="2-enoyl-CoA Hydratase, Chain A, domain 1"/>
    <property type="match status" value="2"/>
</dbReference>
<keyword evidence="2" id="KW-0645">Protease</keyword>
<sequence length="292" mass="30343">MTGRGRPVVAIVQAAGPIHLGRSGGPSPLAGRSIGSDSLSAALRGVAEDDKVETVVLRVDSPGGSAVASDAIHREILRLKEKKPVVASMGSVAGSGGYFISMPCTEIVSNATTLTGSIGVLAGKQVTQGGLDRLGIHRALVSTGPFAGMLSSQRGFTEQEWDLLSRFLDDVYADFTRKAADDRGMSIDQLEPLARGRVWSGAQAADIGLVDRVGGLSDAVLRACALADIDPDEADTRISPKLGPLDRFMPAENSNSPVASLFGEGHALVDRAMASLGLGSTGVLTMAPIRWR</sequence>
<keyword evidence="4" id="KW-0720">Serine protease</keyword>
<keyword evidence="3" id="KW-0378">Hydrolase</keyword>
<dbReference type="InterPro" id="IPR029045">
    <property type="entry name" value="ClpP/crotonase-like_dom_sf"/>
</dbReference>
<proteinExistence type="inferred from homology"/>
<dbReference type="Proteomes" id="UP001157126">
    <property type="component" value="Unassembled WGS sequence"/>
</dbReference>
<dbReference type="NCBIfam" id="TIGR00706">
    <property type="entry name" value="SppA_dom"/>
    <property type="match status" value="1"/>
</dbReference>
<evidence type="ECO:0000256" key="2">
    <source>
        <dbReference type="ARBA" id="ARBA00022670"/>
    </source>
</evidence>
<dbReference type="InterPro" id="IPR047272">
    <property type="entry name" value="S49_SppA_C"/>
</dbReference>
<keyword evidence="7" id="KW-1185">Reference proteome</keyword>
<evidence type="ECO:0000313" key="7">
    <source>
        <dbReference type="Proteomes" id="UP001157126"/>
    </source>
</evidence>
<dbReference type="SUPFAM" id="SSF52096">
    <property type="entry name" value="ClpP/crotonase"/>
    <property type="match status" value="1"/>
</dbReference>
<comment type="caution">
    <text evidence="6">The sequence shown here is derived from an EMBL/GenBank/DDBJ whole genome shotgun (WGS) entry which is preliminary data.</text>
</comment>
<protein>
    <recommendedName>
        <fullName evidence="5">Peptidase S49 domain-containing protein</fullName>
    </recommendedName>
</protein>
<dbReference type="InterPro" id="IPR002142">
    <property type="entry name" value="Peptidase_S49"/>
</dbReference>
<dbReference type="InterPro" id="IPR004635">
    <property type="entry name" value="Pept_S49_SppA"/>
</dbReference>
<comment type="similarity">
    <text evidence="1">Belongs to the peptidase S49 family.</text>
</comment>
<evidence type="ECO:0000256" key="1">
    <source>
        <dbReference type="ARBA" id="ARBA00008683"/>
    </source>
</evidence>
<evidence type="ECO:0000256" key="4">
    <source>
        <dbReference type="ARBA" id="ARBA00022825"/>
    </source>
</evidence>
<evidence type="ECO:0000313" key="6">
    <source>
        <dbReference type="EMBL" id="GMA38294.1"/>
    </source>
</evidence>
<dbReference type="PANTHER" id="PTHR33209:SF1">
    <property type="entry name" value="PEPTIDASE S49 DOMAIN-CONTAINING PROTEIN"/>
    <property type="match status" value="1"/>
</dbReference>
<dbReference type="EMBL" id="BSUO01000001">
    <property type="protein sequence ID" value="GMA38294.1"/>
    <property type="molecule type" value="Genomic_DNA"/>
</dbReference>
<accession>A0ABQ6INK6</accession>
<dbReference type="CDD" id="cd07023">
    <property type="entry name" value="S49_Sppa_N_C"/>
    <property type="match status" value="1"/>
</dbReference>
<name>A0ABQ6INK6_9MICO</name>